<dbReference type="CDD" id="cd05374">
    <property type="entry name" value="17beta-HSD-like_SDR_c"/>
    <property type="match status" value="1"/>
</dbReference>
<dbReference type="PRINTS" id="PR00081">
    <property type="entry name" value="GDHRDH"/>
</dbReference>
<evidence type="ECO:0000256" key="3">
    <source>
        <dbReference type="RuleBase" id="RU000363"/>
    </source>
</evidence>
<gene>
    <name evidence="4" type="ORF">HPULCUR_000103</name>
</gene>
<keyword evidence="2" id="KW-0560">Oxidoreductase</keyword>
<organism evidence="4 5">
    <name type="scientific">Helicostylum pulchrum</name>
    <dbReference type="NCBI Taxonomy" id="562976"/>
    <lineage>
        <taxon>Eukaryota</taxon>
        <taxon>Fungi</taxon>
        <taxon>Fungi incertae sedis</taxon>
        <taxon>Mucoromycota</taxon>
        <taxon>Mucoromycotina</taxon>
        <taxon>Mucoromycetes</taxon>
        <taxon>Mucorales</taxon>
        <taxon>Mucorineae</taxon>
        <taxon>Mucoraceae</taxon>
        <taxon>Helicostylum</taxon>
    </lineage>
</organism>
<dbReference type="EMBL" id="BAABUJ010000004">
    <property type="protein sequence ID" value="GAA5794757.1"/>
    <property type="molecule type" value="Genomic_DNA"/>
</dbReference>
<dbReference type="InterPro" id="IPR002347">
    <property type="entry name" value="SDR_fam"/>
</dbReference>
<evidence type="ECO:0000313" key="4">
    <source>
        <dbReference type="EMBL" id="GAA5794757.1"/>
    </source>
</evidence>
<evidence type="ECO:0000313" key="5">
    <source>
        <dbReference type="Proteomes" id="UP001476247"/>
    </source>
</evidence>
<dbReference type="Gene3D" id="3.40.50.720">
    <property type="entry name" value="NAD(P)-binding Rossmann-like Domain"/>
    <property type="match status" value="1"/>
</dbReference>
<dbReference type="PRINTS" id="PR00080">
    <property type="entry name" value="SDRFAMILY"/>
</dbReference>
<dbReference type="PANTHER" id="PTHR44169:SF6">
    <property type="entry name" value="NADPH-DEPENDENT 1-ACYLDIHYDROXYACETONE PHOSPHATE REDUCTASE"/>
    <property type="match status" value="1"/>
</dbReference>
<proteinExistence type="inferred from homology"/>
<accession>A0ABP9XIX1</accession>
<dbReference type="Proteomes" id="UP001476247">
    <property type="component" value="Unassembled WGS sequence"/>
</dbReference>
<protein>
    <submittedName>
        <fullName evidence="4">Uncharacterized protein</fullName>
    </submittedName>
</protein>
<dbReference type="InterPro" id="IPR036291">
    <property type="entry name" value="NAD(P)-bd_dom_sf"/>
</dbReference>
<sequence length="262" mass="28582">MSEKFLKEGHTVIATSLEIESLKSLAEVYDRCERESIDINDEESISETVEKVVDKFGRIDILINNAGVPAVGALLDIDLETAQRCVNTNVFGTLKVSKIVGLHMAKRGKGKIVNIGSVMGYASTPWAGIYALSKAATHSMSDTLRMELKPFGVQVIVVAPGAIKSNFATAGAKLVHVPEDSLYISVSKYIIGRASASHAPGSTSTDKFAAHVVKKILDPVSPKYITFGQSSWLFFVFYYLPVFIRDFVLSKMFGVGMIRIQN</sequence>
<reference evidence="4 5" key="1">
    <citation type="submission" date="2024-04" db="EMBL/GenBank/DDBJ databases">
        <title>genome sequences of Mucor flavus KT1a and Helicostylum pulchrum KT1b strains isolation_sourced from the surface of a dry-aged beef.</title>
        <authorList>
            <person name="Toyotome T."/>
            <person name="Hosono M."/>
            <person name="Torimaru M."/>
            <person name="Fukuda K."/>
            <person name="Mikami N."/>
        </authorList>
    </citation>
    <scope>NUCLEOTIDE SEQUENCE [LARGE SCALE GENOMIC DNA]</scope>
    <source>
        <strain evidence="4 5">KT1b</strain>
    </source>
</reference>
<evidence type="ECO:0000256" key="2">
    <source>
        <dbReference type="ARBA" id="ARBA00023002"/>
    </source>
</evidence>
<comment type="similarity">
    <text evidence="1 3">Belongs to the short-chain dehydrogenases/reductases (SDR) family.</text>
</comment>
<dbReference type="Pfam" id="PF00106">
    <property type="entry name" value="adh_short"/>
    <property type="match status" value="1"/>
</dbReference>
<dbReference type="PANTHER" id="PTHR44169">
    <property type="entry name" value="NADPH-DEPENDENT 1-ACYLDIHYDROXYACETONE PHOSPHATE REDUCTASE"/>
    <property type="match status" value="1"/>
</dbReference>
<evidence type="ECO:0000256" key="1">
    <source>
        <dbReference type="ARBA" id="ARBA00006484"/>
    </source>
</evidence>
<name>A0ABP9XIX1_9FUNG</name>
<keyword evidence="5" id="KW-1185">Reference proteome</keyword>
<comment type="caution">
    <text evidence="4">The sequence shown here is derived from an EMBL/GenBank/DDBJ whole genome shotgun (WGS) entry which is preliminary data.</text>
</comment>
<dbReference type="SUPFAM" id="SSF51735">
    <property type="entry name" value="NAD(P)-binding Rossmann-fold domains"/>
    <property type="match status" value="1"/>
</dbReference>